<proteinExistence type="predicted"/>
<name>A0A0E9RCP5_ANGAN</name>
<dbReference type="AlphaFoldDB" id="A0A0E9RCP5"/>
<organism evidence="1">
    <name type="scientific">Anguilla anguilla</name>
    <name type="common">European freshwater eel</name>
    <name type="synonym">Muraena anguilla</name>
    <dbReference type="NCBI Taxonomy" id="7936"/>
    <lineage>
        <taxon>Eukaryota</taxon>
        <taxon>Metazoa</taxon>
        <taxon>Chordata</taxon>
        <taxon>Craniata</taxon>
        <taxon>Vertebrata</taxon>
        <taxon>Euteleostomi</taxon>
        <taxon>Actinopterygii</taxon>
        <taxon>Neopterygii</taxon>
        <taxon>Teleostei</taxon>
        <taxon>Anguilliformes</taxon>
        <taxon>Anguillidae</taxon>
        <taxon>Anguilla</taxon>
    </lineage>
</organism>
<accession>A0A0E9RCP5</accession>
<dbReference type="EMBL" id="GBXM01060664">
    <property type="protein sequence ID" value="JAH47913.1"/>
    <property type="molecule type" value="Transcribed_RNA"/>
</dbReference>
<dbReference type="EMBL" id="GBXM01082347">
    <property type="protein sequence ID" value="JAH26230.1"/>
    <property type="molecule type" value="Transcribed_RNA"/>
</dbReference>
<sequence>MFSYSANQYTHHYVFSYSTNHIHTSIDILIVSLSHAHIKN</sequence>
<dbReference type="EMBL" id="GBXM01077846">
    <property type="protein sequence ID" value="JAH30731.1"/>
    <property type="molecule type" value="Transcribed_RNA"/>
</dbReference>
<protein>
    <submittedName>
        <fullName evidence="1">Uncharacterized protein</fullName>
    </submittedName>
</protein>
<reference evidence="1" key="2">
    <citation type="journal article" date="2015" name="Fish Shellfish Immunol.">
        <title>Early steps in the European eel (Anguilla anguilla)-Vibrio vulnificus interaction in the gills: Role of the RtxA13 toxin.</title>
        <authorList>
            <person name="Callol A."/>
            <person name="Pajuelo D."/>
            <person name="Ebbesson L."/>
            <person name="Teles M."/>
            <person name="MacKenzie S."/>
            <person name="Amaro C."/>
        </authorList>
    </citation>
    <scope>NUCLEOTIDE SEQUENCE</scope>
</reference>
<evidence type="ECO:0000313" key="1">
    <source>
        <dbReference type="EMBL" id="JAH26230.1"/>
    </source>
</evidence>
<reference evidence="1" key="1">
    <citation type="submission" date="2014-11" db="EMBL/GenBank/DDBJ databases">
        <authorList>
            <person name="Amaro Gonzalez C."/>
        </authorList>
    </citation>
    <scope>NUCLEOTIDE SEQUENCE</scope>
</reference>